<sequence>MGKAAEQVFLFAQEKQKDNAKYFYNRTLMKKFQIGDLVYLLLILITNYTLRWTDQVEVIERTPHHSYNGKSQDGKIRHCYVNKVRFHTKLRSIRIIFENGILEHNHYTGKRPMQRKELNREEINIEDSESTIAESIDILTSQTPKTIC</sequence>
<evidence type="ECO:0000313" key="1">
    <source>
        <dbReference type="EMBL" id="GFS38434.1"/>
    </source>
</evidence>
<keyword evidence="2" id="KW-1185">Reference proteome</keyword>
<comment type="caution">
    <text evidence="1">The sequence shown here is derived from an EMBL/GenBank/DDBJ whole genome shotgun (WGS) entry which is preliminary data.</text>
</comment>
<dbReference type="AlphaFoldDB" id="A0A8X6MBU3"/>
<proteinExistence type="predicted"/>
<organism evidence="1 2">
    <name type="scientific">Nephila pilipes</name>
    <name type="common">Giant wood spider</name>
    <name type="synonym">Nephila maculata</name>
    <dbReference type="NCBI Taxonomy" id="299642"/>
    <lineage>
        <taxon>Eukaryota</taxon>
        <taxon>Metazoa</taxon>
        <taxon>Ecdysozoa</taxon>
        <taxon>Arthropoda</taxon>
        <taxon>Chelicerata</taxon>
        <taxon>Arachnida</taxon>
        <taxon>Araneae</taxon>
        <taxon>Araneomorphae</taxon>
        <taxon>Entelegynae</taxon>
        <taxon>Araneoidea</taxon>
        <taxon>Nephilidae</taxon>
        <taxon>Nephila</taxon>
    </lineage>
</organism>
<name>A0A8X6MBU3_NEPPI</name>
<accession>A0A8X6MBU3</accession>
<gene>
    <name evidence="1" type="ORF">NPIL_423291</name>
</gene>
<evidence type="ECO:0000313" key="2">
    <source>
        <dbReference type="Proteomes" id="UP000887013"/>
    </source>
</evidence>
<protein>
    <submittedName>
        <fullName evidence="1">Uncharacterized protein</fullName>
    </submittedName>
</protein>
<reference evidence="1" key="1">
    <citation type="submission" date="2020-08" db="EMBL/GenBank/DDBJ databases">
        <title>Multicomponent nature underlies the extraordinary mechanical properties of spider dragline silk.</title>
        <authorList>
            <person name="Kono N."/>
            <person name="Nakamura H."/>
            <person name="Mori M."/>
            <person name="Yoshida Y."/>
            <person name="Ohtoshi R."/>
            <person name="Malay A.D."/>
            <person name="Moran D.A.P."/>
            <person name="Tomita M."/>
            <person name="Numata K."/>
            <person name="Arakawa K."/>
        </authorList>
    </citation>
    <scope>NUCLEOTIDE SEQUENCE</scope>
</reference>
<dbReference type="Proteomes" id="UP000887013">
    <property type="component" value="Unassembled WGS sequence"/>
</dbReference>
<dbReference type="EMBL" id="BMAW01089178">
    <property type="protein sequence ID" value="GFS38434.1"/>
    <property type="molecule type" value="Genomic_DNA"/>
</dbReference>